<reference evidence="4 5" key="1">
    <citation type="submission" date="2016-10" db="EMBL/GenBank/DDBJ databases">
        <authorList>
            <person name="de Groot N.N."/>
        </authorList>
    </citation>
    <scope>NUCLEOTIDE SEQUENCE [LARGE SCALE GENOMIC DNA]</scope>
    <source>
        <strain evidence="4 5">CGMCC 1.6848</strain>
    </source>
</reference>
<proteinExistence type="predicted"/>
<dbReference type="EMBL" id="FOPY01000015">
    <property type="protein sequence ID" value="SFI04943.1"/>
    <property type="molecule type" value="Genomic_DNA"/>
</dbReference>
<feature type="domain" description="Bacterial transcriptional activator" evidence="3">
    <location>
        <begin position="112"/>
        <end position="249"/>
    </location>
</feature>
<dbReference type="InterPro" id="IPR005158">
    <property type="entry name" value="BTAD"/>
</dbReference>
<dbReference type="InterPro" id="IPR003593">
    <property type="entry name" value="AAA+_ATPase"/>
</dbReference>
<evidence type="ECO:0000313" key="5">
    <source>
        <dbReference type="Proteomes" id="UP000199040"/>
    </source>
</evidence>
<dbReference type="InterPro" id="IPR051677">
    <property type="entry name" value="AfsR-DnrI-RedD_regulator"/>
</dbReference>
<name>A0A1I3F1A8_9GAMM</name>
<evidence type="ECO:0000256" key="1">
    <source>
        <dbReference type="SAM" id="MobiDB-lite"/>
    </source>
</evidence>
<dbReference type="GO" id="GO:0003677">
    <property type="term" value="F:DNA binding"/>
    <property type="evidence" value="ECO:0007669"/>
    <property type="project" value="InterPro"/>
</dbReference>
<dbReference type="AlphaFoldDB" id="A0A1I3F1A8"/>
<dbReference type="CDD" id="cd00009">
    <property type="entry name" value="AAA"/>
    <property type="match status" value="1"/>
</dbReference>
<dbReference type="InterPro" id="IPR011990">
    <property type="entry name" value="TPR-like_helical_dom_sf"/>
</dbReference>
<evidence type="ECO:0000259" key="2">
    <source>
        <dbReference type="SMART" id="SM00382"/>
    </source>
</evidence>
<evidence type="ECO:0000313" key="4">
    <source>
        <dbReference type="EMBL" id="SFI04943.1"/>
    </source>
</evidence>
<dbReference type="SUPFAM" id="SSF46894">
    <property type="entry name" value="C-terminal effector domain of the bipartite response regulators"/>
    <property type="match status" value="1"/>
</dbReference>
<dbReference type="SMART" id="SM01043">
    <property type="entry name" value="BTAD"/>
    <property type="match status" value="1"/>
</dbReference>
<feature type="region of interest" description="Disordered" evidence="1">
    <location>
        <begin position="253"/>
        <end position="283"/>
    </location>
</feature>
<dbReference type="Pfam" id="PF13191">
    <property type="entry name" value="AAA_16"/>
    <property type="match status" value="1"/>
</dbReference>
<dbReference type="SMART" id="SM00382">
    <property type="entry name" value="AAA"/>
    <property type="match status" value="1"/>
</dbReference>
<keyword evidence="5" id="KW-1185">Reference proteome</keyword>
<organism evidence="4 5">
    <name type="scientific">Modicisalibacter xianhensis</name>
    <dbReference type="NCBI Taxonomy" id="442341"/>
    <lineage>
        <taxon>Bacteria</taxon>
        <taxon>Pseudomonadati</taxon>
        <taxon>Pseudomonadota</taxon>
        <taxon>Gammaproteobacteria</taxon>
        <taxon>Oceanospirillales</taxon>
        <taxon>Halomonadaceae</taxon>
        <taxon>Modicisalibacter</taxon>
    </lineage>
</organism>
<gene>
    <name evidence="4" type="ORF">SAMN04487959_115116</name>
</gene>
<feature type="compositionally biased region" description="Pro residues" evidence="1">
    <location>
        <begin position="257"/>
        <end position="267"/>
    </location>
</feature>
<dbReference type="Pfam" id="PF03704">
    <property type="entry name" value="BTAD"/>
    <property type="match status" value="1"/>
</dbReference>
<dbReference type="PANTHER" id="PTHR35807">
    <property type="entry name" value="TRANSCRIPTIONAL REGULATOR REDD-RELATED"/>
    <property type="match status" value="1"/>
</dbReference>
<dbReference type="Gene3D" id="1.25.40.10">
    <property type="entry name" value="Tetratricopeptide repeat domain"/>
    <property type="match status" value="2"/>
</dbReference>
<dbReference type="InterPro" id="IPR036388">
    <property type="entry name" value="WH-like_DNA-bd_sf"/>
</dbReference>
<protein>
    <submittedName>
        <fullName evidence="4">Predicted ATPase</fullName>
    </submittedName>
</protein>
<feature type="domain" description="AAA+ ATPase" evidence="2">
    <location>
        <begin position="305"/>
        <end position="460"/>
    </location>
</feature>
<dbReference type="Gene3D" id="1.10.10.10">
    <property type="entry name" value="Winged helix-like DNA-binding domain superfamily/Winged helix DNA-binding domain"/>
    <property type="match status" value="1"/>
</dbReference>
<dbReference type="Gene3D" id="3.40.50.300">
    <property type="entry name" value="P-loop containing nucleotide triphosphate hydrolases"/>
    <property type="match status" value="1"/>
</dbReference>
<dbReference type="RefSeq" id="WP_092849229.1">
    <property type="nucleotide sequence ID" value="NZ_FOPY01000015.1"/>
</dbReference>
<dbReference type="GO" id="GO:0006355">
    <property type="term" value="P:regulation of DNA-templated transcription"/>
    <property type="evidence" value="ECO:0007669"/>
    <property type="project" value="InterPro"/>
</dbReference>
<dbReference type="InterPro" id="IPR016032">
    <property type="entry name" value="Sig_transdc_resp-reg_C-effctor"/>
</dbReference>
<dbReference type="InterPro" id="IPR027417">
    <property type="entry name" value="P-loop_NTPase"/>
</dbReference>
<dbReference type="SUPFAM" id="SSF48452">
    <property type="entry name" value="TPR-like"/>
    <property type="match status" value="2"/>
</dbReference>
<dbReference type="Proteomes" id="UP000199040">
    <property type="component" value="Unassembled WGS sequence"/>
</dbReference>
<evidence type="ECO:0000259" key="3">
    <source>
        <dbReference type="SMART" id="SM01043"/>
    </source>
</evidence>
<accession>A0A1I3F1A8</accession>
<sequence>MLTIMERERAGGVDMGALTLNFLGGLEVIRDGRLMPLPPSRKTRALLAYLALHHRPLGREHLCEVFWEVPDDPRGALRWSLSKLRRLVDEPGQPRIVSDRLNVGFDSSGADIDALALDDAVREGLEQASTPVLEAVAQRYRGELLENLDLSRCHDFQAWCLAEREKAVRQQASVLATLVKRLAAQPPQALPYARAWARLAPYDEVAWSTLIRLLVAVNRPDEAEQQYRLGVGVLRKGGVTPSDTFHQARRVGWSMPPGRPGESPPANLPATSLPTGPPEEREPVGRQGQLQWLLALFAQVCRQPRAAFVLLSGEPGIGKTHLLSIVAKHLRESGAYLIEASAIEADTLRPYALWIDAFRRLDAAGAEEITEHDNRDRLFASLNRRLVEACQQRPVAILFDDMQWCDESSAAALHYVARMNPDKPLLGILAARDAGLQGSALLPALRGLRHDGLLEELRLDPLPEDAARMLIARLAPQADIARLAMGARGNPLLAIELARAQAAGDSGLSLEELVRERLDHLDPQAAEVMRWAALLAPRIEPTVLRRVTGLATEHIDAALEASERLGLLHTDEQGLAFSHDLVAQGVYQSMPPARRQMMHRRVAELLEQDTTLDLERAAGLAHHALQGGDVDLAARAMVCAGRLCLRFFANGDALKLARNGIGLAARLPEARRICLTLELNEIMLSAETPEDWETRASELVSLAEQALEHGELAHARLGYQLASTVRWAHGEWRVAREAALQAERVTRGGTDQEHIIALAETAKCLAMLERNLGQAQAMLKEVQALAGRRLTDCPAIPMALGLLHFHADRLEEAEEHYQAARTLYRASGDRLGEFQANEYLLMLDIERDDFPAALERCVALTELAHKLRDGSEAPFAEAAQGLCRYAIDDDETAFVASLDALRQADAKYRLAYLLTRAALLDLARGRAAMAARRADEALTYAQALERATEAALAHCVLARANCMTGKEAGGLQHAAAVDGFRQAPVARWAWRRVQELLAEVRMEHD</sequence>
<dbReference type="SUPFAM" id="SSF52540">
    <property type="entry name" value="P-loop containing nucleoside triphosphate hydrolases"/>
    <property type="match status" value="1"/>
</dbReference>
<dbReference type="STRING" id="442341.SAMN04487959_115116"/>
<dbReference type="InterPro" id="IPR041664">
    <property type="entry name" value="AAA_16"/>
</dbReference>